<evidence type="ECO:0000313" key="1">
    <source>
        <dbReference type="EMBL" id="OIT26691.1"/>
    </source>
</evidence>
<proteinExistence type="predicted"/>
<dbReference type="Gramene" id="OIT26691">
    <property type="protein sequence ID" value="OIT26691"/>
    <property type="gene ID" value="A4A49_65022"/>
</dbReference>
<feature type="non-terminal residue" evidence="1">
    <location>
        <position position="1"/>
    </location>
</feature>
<dbReference type="AlphaFoldDB" id="A0A1J6KVA7"/>
<protein>
    <submittedName>
        <fullName evidence="1">Uncharacterized protein</fullName>
    </submittedName>
</protein>
<sequence length="84" mass="9404">FKKFSAASGLQANLTKSVVHFGGVTQIEQMKILQNAGYSLGELPFKYLGMPLDTKKITVLQWQPPFEKIVARVTSWTARKLSYA</sequence>
<feature type="non-terminal residue" evidence="1">
    <location>
        <position position="84"/>
    </location>
</feature>
<accession>A0A1J6KVA7</accession>
<name>A0A1J6KVA7_NICAT</name>
<dbReference type="SMR" id="A0A1J6KVA7"/>
<dbReference type="PANTHER" id="PTHR33116:SF66">
    <property type="entry name" value="REVERSE TRANSCRIPTASE ZINC-BINDING DOMAIN-CONTAINING PROTEIN"/>
    <property type="match status" value="1"/>
</dbReference>
<evidence type="ECO:0000313" key="2">
    <source>
        <dbReference type="Proteomes" id="UP000187609"/>
    </source>
</evidence>
<keyword evidence="2" id="KW-1185">Reference proteome</keyword>
<comment type="caution">
    <text evidence="1">The sequence shown here is derived from an EMBL/GenBank/DDBJ whole genome shotgun (WGS) entry which is preliminary data.</text>
</comment>
<dbReference type="PANTHER" id="PTHR33116">
    <property type="entry name" value="REVERSE TRANSCRIPTASE ZINC-BINDING DOMAIN-CONTAINING PROTEIN-RELATED-RELATED"/>
    <property type="match status" value="1"/>
</dbReference>
<dbReference type="STRING" id="49451.A0A1J6KVA7"/>
<gene>
    <name evidence="1" type="ORF">A4A49_65022</name>
</gene>
<dbReference type="Proteomes" id="UP000187609">
    <property type="component" value="Unassembled WGS sequence"/>
</dbReference>
<dbReference type="EMBL" id="MJEQ01002704">
    <property type="protein sequence ID" value="OIT26691.1"/>
    <property type="molecule type" value="Genomic_DNA"/>
</dbReference>
<reference evidence="1" key="1">
    <citation type="submission" date="2016-11" db="EMBL/GenBank/DDBJ databases">
        <title>The genome of Nicotiana attenuata.</title>
        <authorList>
            <person name="Xu S."/>
            <person name="Brockmoeller T."/>
            <person name="Gaquerel E."/>
            <person name="Navarro A."/>
            <person name="Kuhl H."/>
            <person name="Gase K."/>
            <person name="Ling Z."/>
            <person name="Zhou W."/>
            <person name="Kreitzer C."/>
            <person name="Stanke M."/>
            <person name="Tang H."/>
            <person name="Lyons E."/>
            <person name="Pandey P."/>
            <person name="Pandey S.P."/>
            <person name="Timmermann B."/>
            <person name="Baldwin I.T."/>
        </authorList>
    </citation>
    <scope>NUCLEOTIDE SEQUENCE [LARGE SCALE GENOMIC DNA]</scope>
    <source>
        <strain evidence="1">UT</strain>
    </source>
</reference>
<organism evidence="1 2">
    <name type="scientific">Nicotiana attenuata</name>
    <name type="common">Coyote tobacco</name>
    <dbReference type="NCBI Taxonomy" id="49451"/>
    <lineage>
        <taxon>Eukaryota</taxon>
        <taxon>Viridiplantae</taxon>
        <taxon>Streptophyta</taxon>
        <taxon>Embryophyta</taxon>
        <taxon>Tracheophyta</taxon>
        <taxon>Spermatophyta</taxon>
        <taxon>Magnoliopsida</taxon>
        <taxon>eudicotyledons</taxon>
        <taxon>Gunneridae</taxon>
        <taxon>Pentapetalae</taxon>
        <taxon>asterids</taxon>
        <taxon>lamiids</taxon>
        <taxon>Solanales</taxon>
        <taxon>Solanaceae</taxon>
        <taxon>Nicotianoideae</taxon>
        <taxon>Nicotianeae</taxon>
        <taxon>Nicotiana</taxon>
    </lineage>
</organism>